<sequence>MYSPFSGNSLSTNYGPDITTSITHENTTVSVEAAGDISPFRAASGASPSPLSSPTVAIDLDVIGEAEATEIMSIEHKALGHRPPPGSLAAQAQSAAAKHPTGRPERSSRPDTDTLTMAALEDVARISRDEARGTRGVNLDAIGASEARTLVSLEHRALGYNPPRGSLASKAQRAAAKHPQGGPMSARPNADTLAQAAVDDAAHIGERNFTRDSSPANPCYRLDLV</sequence>
<name>F8P959_SERL9</name>
<feature type="region of interest" description="Disordered" evidence="1">
    <location>
        <begin position="160"/>
        <end position="188"/>
    </location>
</feature>
<dbReference type="EMBL" id="GL945441">
    <property type="protein sequence ID" value="EGO20188.1"/>
    <property type="molecule type" value="Genomic_DNA"/>
</dbReference>
<gene>
    <name evidence="2" type="ORF">SERLADRAFT_477559</name>
</gene>
<reference evidence="3" key="1">
    <citation type="journal article" date="2011" name="Science">
        <title>The plant cell wall-decomposing machinery underlies the functional diversity of forest fungi.</title>
        <authorList>
            <person name="Eastwood D.C."/>
            <person name="Floudas D."/>
            <person name="Binder M."/>
            <person name="Majcherczyk A."/>
            <person name="Schneider P."/>
            <person name="Aerts A."/>
            <person name="Asiegbu F.O."/>
            <person name="Baker S.E."/>
            <person name="Barry K."/>
            <person name="Bendiksby M."/>
            <person name="Blumentritt M."/>
            <person name="Coutinho P.M."/>
            <person name="Cullen D."/>
            <person name="de Vries R.P."/>
            <person name="Gathman A."/>
            <person name="Goodell B."/>
            <person name="Henrissat B."/>
            <person name="Ihrmark K."/>
            <person name="Kauserud H."/>
            <person name="Kohler A."/>
            <person name="LaButti K."/>
            <person name="Lapidus A."/>
            <person name="Lavin J.L."/>
            <person name="Lee Y.-H."/>
            <person name="Lindquist E."/>
            <person name="Lilly W."/>
            <person name="Lucas S."/>
            <person name="Morin E."/>
            <person name="Murat C."/>
            <person name="Oguiza J.A."/>
            <person name="Park J."/>
            <person name="Pisabarro A.G."/>
            <person name="Riley R."/>
            <person name="Rosling A."/>
            <person name="Salamov A."/>
            <person name="Schmidt O."/>
            <person name="Schmutz J."/>
            <person name="Skrede I."/>
            <person name="Stenlid J."/>
            <person name="Wiebenga A."/>
            <person name="Xie X."/>
            <person name="Kuees U."/>
            <person name="Hibbett D.S."/>
            <person name="Hoffmeister D."/>
            <person name="Hoegberg N."/>
            <person name="Martin F."/>
            <person name="Grigoriev I.V."/>
            <person name="Watkinson S.C."/>
        </authorList>
    </citation>
    <scope>NUCLEOTIDE SEQUENCE [LARGE SCALE GENOMIC DNA]</scope>
    <source>
        <strain evidence="3">S7.9</strain>
    </source>
</reference>
<organism evidence="3">
    <name type="scientific">Serpula lacrymans var. lacrymans (strain S7.9)</name>
    <name type="common">Dry rot fungus</name>
    <dbReference type="NCBI Taxonomy" id="578457"/>
    <lineage>
        <taxon>Eukaryota</taxon>
        <taxon>Fungi</taxon>
        <taxon>Dikarya</taxon>
        <taxon>Basidiomycota</taxon>
        <taxon>Agaricomycotina</taxon>
        <taxon>Agaricomycetes</taxon>
        <taxon>Agaricomycetidae</taxon>
        <taxon>Boletales</taxon>
        <taxon>Coniophorineae</taxon>
        <taxon>Serpulaceae</taxon>
        <taxon>Serpula</taxon>
    </lineage>
</organism>
<evidence type="ECO:0008006" key="4">
    <source>
        <dbReference type="Google" id="ProtNLM"/>
    </source>
</evidence>
<evidence type="ECO:0000313" key="3">
    <source>
        <dbReference type="Proteomes" id="UP000008064"/>
    </source>
</evidence>
<feature type="region of interest" description="Disordered" evidence="1">
    <location>
        <begin position="1"/>
        <end position="21"/>
    </location>
</feature>
<dbReference type="AlphaFoldDB" id="F8P959"/>
<feature type="compositionally biased region" description="Basic and acidic residues" evidence="1">
    <location>
        <begin position="102"/>
        <end position="112"/>
    </location>
</feature>
<evidence type="ECO:0000313" key="2">
    <source>
        <dbReference type="EMBL" id="EGO20188.1"/>
    </source>
</evidence>
<evidence type="ECO:0000256" key="1">
    <source>
        <dbReference type="SAM" id="MobiDB-lite"/>
    </source>
</evidence>
<feature type="region of interest" description="Disordered" evidence="1">
    <location>
        <begin position="78"/>
        <end position="112"/>
    </location>
</feature>
<dbReference type="GeneID" id="18821015"/>
<dbReference type="HOGENOM" id="CLU_1230553_0_0_1"/>
<dbReference type="KEGG" id="sla:SERLADRAFT_477559"/>
<accession>F8P959</accession>
<dbReference type="Proteomes" id="UP000008064">
    <property type="component" value="Unassembled WGS sequence"/>
</dbReference>
<protein>
    <recommendedName>
        <fullName evidence="4">SMP domain-containing protein</fullName>
    </recommendedName>
</protein>
<dbReference type="RefSeq" id="XP_007322933.1">
    <property type="nucleotide sequence ID" value="XM_007322871.1"/>
</dbReference>
<dbReference type="OrthoDB" id="2799468at2759"/>
<proteinExistence type="predicted"/>